<dbReference type="InterPro" id="IPR011990">
    <property type="entry name" value="TPR-like_helical_dom_sf"/>
</dbReference>
<reference evidence="4" key="1">
    <citation type="journal article" date="2023" name="Proc. Natl. Acad. Sci. U.S.A.">
        <title>Genomic and structural basis for evolution of tropane alkaloid biosynthesis.</title>
        <authorList>
            <person name="Wanga Y.-J."/>
            <person name="Taina T."/>
            <person name="Yua J.-Y."/>
            <person name="Lia J."/>
            <person name="Xua B."/>
            <person name="Chenc J."/>
            <person name="D'Auriad J.C."/>
            <person name="Huanga J.-P."/>
            <person name="Huanga S.-X."/>
        </authorList>
    </citation>
    <scope>NUCLEOTIDE SEQUENCE [LARGE SCALE GENOMIC DNA]</scope>
    <source>
        <strain evidence="4">cv. KIB-2019</strain>
    </source>
</reference>
<dbReference type="GO" id="GO:0003723">
    <property type="term" value="F:RNA binding"/>
    <property type="evidence" value="ECO:0007669"/>
    <property type="project" value="InterPro"/>
</dbReference>
<sequence length="305" mass="34244">MRSVVVPDDHTFPFVIKLCSDFNEVKKGLEVHGLLIKLEFDYDVFVNNRLMLFYGSFGDLVGARKVFDEMLERDLVSWNSVIRVFSDSKCHFEAIGMFRKIVLLSEFKPNVVSVVSVLPVYAVLEDGIVHVLESFKFMVSEGWKVNWTTISSLLPVLVELGKISKGREVHGFCLRRDSKCDVFVANALIDMYAKLERSAEASAVFHKMGLRNVVSWNTMVASSAQNRLELEVIRLVREMQSCGKTPTSVTLTNVLPASAQIGCLRSGKEIHAMSVINGSANDLFVSNANLYVRKMWLSKSCTKCV</sequence>
<keyword evidence="1" id="KW-0677">Repeat</keyword>
<dbReference type="InterPro" id="IPR046960">
    <property type="entry name" value="PPR_At4g14850-like_plant"/>
</dbReference>
<evidence type="ECO:0000313" key="4">
    <source>
        <dbReference type="Proteomes" id="UP001152561"/>
    </source>
</evidence>
<keyword evidence="4" id="KW-1185">Reference proteome</keyword>
<dbReference type="InterPro" id="IPR002885">
    <property type="entry name" value="PPR_rpt"/>
</dbReference>
<dbReference type="PROSITE" id="PS51375">
    <property type="entry name" value="PPR"/>
    <property type="match status" value="1"/>
</dbReference>
<feature type="repeat" description="PPR" evidence="2">
    <location>
        <begin position="212"/>
        <end position="246"/>
    </location>
</feature>
<gene>
    <name evidence="3" type="ORF">K7X08_014080</name>
</gene>
<dbReference type="Proteomes" id="UP001152561">
    <property type="component" value="Unassembled WGS sequence"/>
</dbReference>
<dbReference type="AlphaFoldDB" id="A0A9Q1R2R1"/>
<evidence type="ECO:0000256" key="1">
    <source>
        <dbReference type="ARBA" id="ARBA00022737"/>
    </source>
</evidence>
<organism evidence="3 4">
    <name type="scientific">Anisodus acutangulus</name>
    <dbReference type="NCBI Taxonomy" id="402998"/>
    <lineage>
        <taxon>Eukaryota</taxon>
        <taxon>Viridiplantae</taxon>
        <taxon>Streptophyta</taxon>
        <taxon>Embryophyta</taxon>
        <taxon>Tracheophyta</taxon>
        <taxon>Spermatophyta</taxon>
        <taxon>Magnoliopsida</taxon>
        <taxon>eudicotyledons</taxon>
        <taxon>Gunneridae</taxon>
        <taxon>Pentapetalae</taxon>
        <taxon>asterids</taxon>
        <taxon>lamiids</taxon>
        <taxon>Solanales</taxon>
        <taxon>Solanaceae</taxon>
        <taxon>Solanoideae</taxon>
        <taxon>Hyoscyameae</taxon>
        <taxon>Anisodus</taxon>
    </lineage>
</organism>
<dbReference type="Gene3D" id="1.25.40.10">
    <property type="entry name" value="Tetratricopeptide repeat domain"/>
    <property type="match status" value="2"/>
</dbReference>
<proteinExistence type="predicted"/>
<evidence type="ECO:0000256" key="2">
    <source>
        <dbReference type="PROSITE-ProRule" id="PRU00708"/>
    </source>
</evidence>
<accession>A0A9Q1R2R1</accession>
<dbReference type="FunFam" id="1.25.40.10:FF:000361">
    <property type="entry name" value="Pentatricopeptide repeat-containing protein chloroplastic"/>
    <property type="match status" value="1"/>
</dbReference>
<dbReference type="EMBL" id="JAJAGQ010000016">
    <property type="protein sequence ID" value="KAJ8539828.1"/>
    <property type="molecule type" value="Genomic_DNA"/>
</dbReference>
<name>A0A9Q1R2R1_9SOLA</name>
<dbReference type="PANTHER" id="PTHR47926:SF347">
    <property type="entry name" value="PENTATRICOPEPTIDE REPEAT-CONTAINING PROTEIN"/>
    <property type="match status" value="1"/>
</dbReference>
<comment type="caution">
    <text evidence="3">The sequence shown here is derived from an EMBL/GenBank/DDBJ whole genome shotgun (WGS) entry which is preliminary data.</text>
</comment>
<evidence type="ECO:0008006" key="5">
    <source>
        <dbReference type="Google" id="ProtNLM"/>
    </source>
</evidence>
<protein>
    <recommendedName>
        <fullName evidence="5">Pentatricopeptide repeat-containing protein</fullName>
    </recommendedName>
</protein>
<dbReference type="OrthoDB" id="1880841at2759"/>
<dbReference type="GO" id="GO:0009451">
    <property type="term" value="P:RNA modification"/>
    <property type="evidence" value="ECO:0007669"/>
    <property type="project" value="InterPro"/>
</dbReference>
<dbReference type="Pfam" id="PF01535">
    <property type="entry name" value="PPR"/>
    <property type="match status" value="4"/>
</dbReference>
<evidence type="ECO:0000313" key="3">
    <source>
        <dbReference type="EMBL" id="KAJ8539828.1"/>
    </source>
</evidence>
<dbReference type="PANTHER" id="PTHR47926">
    <property type="entry name" value="PENTATRICOPEPTIDE REPEAT-CONTAINING PROTEIN"/>
    <property type="match status" value="1"/>
</dbReference>